<organism evidence="7 8">
    <name type="scientific">Beauveria bassiana</name>
    <name type="common">White muscardine disease fungus</name>
    <name type="synonym">Tritirachium shiotae</name>
    <dbReference type="NCBI Taxonomy" id="176275"/>
    <lineage>
        <taxon>Eukaryota</taxon>
        <taxon>Fungi</taxon>
        <taxon>Dikarya</taxon>
        <taxon>Ascomycota</taxon>
        <taxon>Pezizomycotina</taxon>
        <taxon>Sordariomycetes</taxon>
        <taxon>Hypocreomycetidae</taxon>
        <taxon>Hypocreales</taxon>
        <taxon>Cordycipitaceae</taxon>
        <taxon>Beauveria</taxon>
    </lineage>
</organism>
<dbReference type="InterPro" id="IPR036318">
    <property type="entry name" value="FAD-bd_PCMH-like_sf"/>
</dbReference>
<evidence type="ECO:0000256" key="1">
    <source>
        <dbReference type="ARBA" id="ARBA00001974"/>
    </source>
</evidence>
<dbReference type="InterPro" id="IPR016169">
    <property type="entry name" value="FAD-bd_PCMH_sub2"/>
</dbReference>
<evidence type="ECO:0000256" key="3">
    <source>
        <dbReference type="ARBA" id="ARBA00022630"/>
    </source>
</evidence>
<evidence type="ECO:0000256" key="4">
    <source>
        <dbReference type="ARBA" id="ARBA00022827"/>
    </source>
</evidence>
<comment type="cofactor">
    <cofactor evidence="1">
        <name>FAD</name>
        <dbReference type="ChEBI" id="CHEBI:57692"/>
    </cofactor>
</comment>
<keyword evidence="5" id="KW-0560">Oxidoreductase</keyword>
<dbReference type="InterPro" id="IPR050416">
    <property type="entry name" value="FAD-linked_Oxidoreductase"/>
</dbReference>
<dbReference type="PROSITE" id="PS00862">
    <property type="entry name" value="OX2_COVAL_FAD"/>
    <property type="match status" value="1"/>
</dbReference>
<comment type="caution">
    <text evidence="7">The sequence shown here is derived from an EMBL/GenBank/DDBJ whole genome shotgun (WGS) entry which is preliminary data.</text>
</comment>
<dbReference type="Proteomes" id="UP000237441">
    <property type="component" value="Unassembled WGS sequence"/>
</dbReference>
<evidence type="ECO:0000259" key="6">
    <source>
        <dbReference type="PROSITE" id="PS51387"/>
    </source>
</evidence>
<protein>
    <recommendedName>
        <fullName evidence="6">FAD-binding PCMH-type domain-containing protein</fullName>
    </recommendedName>
</protein>
<dbReference type="AlphaFoldDB" id="A0A2S7Y8Q6"/>
<reference evidence="7 8" key="1">
    <citation type="submission" date="2016-07" db="EMBL/GenBank/DDBJ databases">
        <title>Comparative genomics of the entomopathogenic fungus Beauveria bassiana.</title>
        <authorList>
            <person name="Valero Jimenez C.A."/>
            <person name="Zwaan B.J."/>
            <person name="Van Kan J.A."/>
            <person name="Takken W."/>
            <person name="Debets A.J."/>
            <person name="Schoustra S.E."/>
            <person name="Koenraadt C.J."/>
        </authorList>
    </citation>
    <scope>NUCLEOTIDE SEQUENCE [LARGE SCALE GENOMIC DNA]</scope>
    <source>
        <strain evidence="7 8">ARSEF 8028</strain>
    </source>
</reference>
<dbReference type="GO" id="GO:0071949">
    <property type="term" value="F:FAD binding"/>
    <property type="evidence" value="ECO:0007669"/>
    <property type="project" value="InterPro"/>
</dbReference>
<comment type="similarity">
    <text evidence="2">Belongs to the oxygen-dependent FAD-linked oxidoreductase family.</text>
</comment>
<keyword evidence="4" id="KW-0274">FAD</keyword>
<name>A0A2S7Y8Q6_BEABA</name>
<sequence>MMTFNPEIQGNQFMPGTAAYTQANDLYATSTYGEEHDMNPGAILQPTSIQDIQNVVKYANSTGKPIAIRSGGHQYSGASSTGPNGIQLDLKPTFRQRNLDLQLIRDTINDKVYIKSSVSWTLSEFYDFLVDNEVFLPTGQCATVCLGGHVQTGGYGMLARSFGLLGDYIVELEIVDHSGNVVKITKETHPDLFYGFLGGSPGNMGVLTHFKVEVQEDRKYQGSKGLWMAFPYKQDTLKYLLDILVEKGEDPNLERSYDFNVNVLSRQTNLLDLFPGPESELKENLPNEIHDGKDHIADLFKFKYALIVVYAQWVNFGTDTYSPDLFDRIRSIPHFLKFGKETPEGYPMSKITSWWLFRSPREFPHPYVKRTQTTKSTTLSIDGWSDWFSGRIDEVLSEEDNGLWVSSQLQAMGGTNSMFWKNANNGTAYSWRDATLAGTWDIFYQDTQNKADEWQDENDKGSLIHFSKDDRRLLWGSYGDWDMKNVWQYYYDPKTYQKLQQIRKQADPKGIFTANPFCVEAAK</sequence>
<dbReference type="PANTHER" id="PTHR42973:SF39">
    <property type="entry name" value="FAD-BINDING PCMH-TYPE DOMAIN-CONTAINING PROTEIN"/>
    <property type="match status" value="1"/>
</dbReference>
<dbReference type="GO" id="GO:0016491">
    <property type="term" value="F:oxidoreductase activity"/>
    <property type="evidence" value="ECO:0007669"/>
    <property type="project" value="UniProtKB-KW"/>
</dbReference>
<dbReference type="EMBL" id="JRHA01000003">
    <property type="protein sequence ID" value="PQK12550.1"/>
    <property type="molecule type" value="Genomic_DNA"/>
</dbReference>
<evidence type="ECO:0000256" key="5">
    <source>
        <dbReference type="ARBA" id="ARBA00023002"/>
    </source>
</evidence>
<keyword evidence="3" id="KW-0285">Flavoprotein</keyword>
<evidence type="ECO:0000256" key="2">
    <source>
        <dbReference type="ARBA" id="ARBA00005466"/>
    </source>
</evidence>
<dbReference type="Pfam" id="PF01565">
    <property type="entry name" value="FAD_binding_4"/>
    <property type="match status" value="1"/>
</dbReference>
<dbReference type="InterPro" id="IPR006094">
    <property type="entry name" value="Oxid_FAD_bind_N"/>
</dbReference>
<accession>A0A2S7Y8Q6</accession>
<proteinExistence type="inferred from homology"/>
<evidence type="ECO:0000313" key="7">
    <source>
        <dbReference type="EMBL" id="PQK12550.1"/>
    </source>
</evidence>
<feature type="domain" description="FAD-binding PCMH-type" evidence="6">
    <location>
        <begin position="36"/>
        <end position="217"/>
    </location>
</feature>
<dbReference type="InterPro" id="IPR016166">
    <property type="entry name" value="FAD-bd_PCMH"/>
</dbReference>
<dbReference type="Gene3D" id="3.30.465.10">
    <property type="match status" value="2"/>
</dbReference>
<dbReference type="PANTHER" id="PTHR42973">
    <property type="entry name" value="BINDING OXIDOREDUCTASE, PUTATIVE (AFU_ORTHOLOGUE AFUA_1G17690)-RELATED"/>
    <property type="match status" value="1"/>
</dbReference>
<dbReference type="OrthoDB" id="415825at2759"/>
<evidence type="ECO:0000313" key="8">
    <source>
        <dbReference type="Proteomes" id="UP000237441"/>
    </source>
</evidence>
<dbReference type="Gene3D" id="3.40.462.20">
    <property type="match status" value="1"/>
</dbReference>
<gene>
    <name evidence="7" type="ORF">BB8028_0003g11670</name>
</gene>
<dbReference type="PROSITE" id="PS51387">
    <property type="entry name" value="FAD_PCMH"/>
    <property type="match status" value="1"/>
</dbReference>
<dbReference type="SUPFAM" id="SSF56176">
    <property type="entry name" value="FAD-binding/transporter-associated domain-like"/>
    <property type="match status" value="1"/>
</dbReference>
<dbReference type="InterPro" id="IPR006093">
    <property type="entry name" value="Oxy_OxRdtase_FAD_BS"/>
</dbReference>